<comment type="caution">
    <text evidence="3">The sequence shown here is derived from an EMBL/GenBank/DDBJ whole genome shotgun (WGS) entry which is preliminary data.</text>
</comment>
<evidence type="ECO:0000256" key="1">
    <source>
        <dbReference type="ARBA" id="ARBA00010617"/>
    </source>
</evidence>
<name>A0ABT3STJ2_9GAMM</name>
<protein>
    <submittedName>
        <fullName evidence="3">Cytochrome P450</fullName>
    </submittedName>
</protein>
<dbReference type="RefSeq" id="WP_279251596.1">
    <property type="nucleotide sequence ID" value="NZ_SHNP01000001.1"/>
</dbReference>
<dbReference type="InterPro" id="IPR002397">
    <property type="entry name" value="Cyt_P450_B"/>
</dbReference>
<organism evidence="3 4">
    <name type="scientific">Candidatus Seongchinamella marina</name>
    <dbReference type="NCBI Taxonomy" id="2518990"/>
    <lineage>
        <taxon>Bacteria</taxon>
        <taxon>Pseudomonadati</taxon>
        <taxon>Pseudomonadota</taxon>
        <taxon>Gammaproteobacteria</taxon>
        <taxon>Cellvibrionales</taxon>
        <taxon>Halieaceae</taxon>
        <taxon>Seongchinamella</taxon>
    </lineage>
</organism>
<dbReference type="PRINTS" id="PR00359">
    <property type="entry name" value="BP450"/>
</dbReference>
<keyword evidence="2" id="KW-0349">Heme</keyword>
<dbReference type="InterPro" id="IPR036396">
    <property type="entry name" value="Cyt_P450_sf"/>
</dbReference>
<dbReference type="Gene3D" id="1.10.630.10">
    <property type="entry name" value="Cytochrome P450"/>
    <property type="match status" value="1"/>
</dbReference>
<accession>A0ABT3STJ2</accession>
<evidence type="ECO:0000313" key="3">
    <source>
        <dbReference type="EMBL" id="MCX2972599.1"/>
    </source>
</evidence>
<dbReference type="PANTHER" id="PTHR46696:SF4">
    <property type="entry name" value="BIOTIN BIOSYNTHESIS CYTOCHROME P450"/>
    <property type="match status" value="1"/>
</dbReference>
<keyword evidence="2" id="KW-0503">Monooxygenase</keyword>
<dbReference type="InterPro" id="IPR017972">
    <property type="entry name" value="Cyt_P450_CS"/>
</dbReference>
<evidence type="ECO:0000256" key="2">
    <source>
        <dbReference type="RuleBase" id="RU000461"/>
    </source>
</evidence>
<dbReference type="InterPro" id="IPR001128">
    <property type="entry name" value="Cyt_P450"/>
</dbReference>
<sequence length="411" mass="45132">MVNSIVFQLLDPEVIENPYPFYRELLAHAPVYQVPNTEVYLVSSPKLIHQVLKNQQDFSANLTGVLISDSSGQPTLFDFSQFGGTVDAIANADEPFHSVHRKLVMPQLTARKVMAMESQVRSWAGEALSQLLAQGGGDCIGGLANAIPVLVMARLMGLPIADLDKLLDWSFSGGDILAGTATLERMVELGASTAEMSHYLRGHFQRALQSDPSDTVDCVLNDLAQGVTEGLIDEEEAVAIAIVLVGAAGESTSSLVGSAIRILARDPDLQSRLRQSPELIESYIEEVVRLETPFKGHYRAVLHQTEIAGISVPAGAKVFLLWAAANRDETVFSNPEMIDLNRENKNEHLGFGHGIHFCIGARLARMETRIILEELLQRTKKFSLQSEHSEKHVSSIFVRRLHCLELRMSAA</sequence>
<keyword evidence="4" id="KW-1185">Reference proteome</keyword>
<keyword evidence="2" id="KW-0479">Metal-binding</keyword>
<dbReference type="PANTHER" id="PTHR46696">
    <property type="entry name" value="P450, PUTATIVE (EUROFUNG)-RELATED"/>
    <property type="match status" value="1"/>
</dbReference>
<keyword evidence="2" id="KW-0408">Iron</keyword>
<dbReference type="EMBL" id="SHNP01000001">
    <property type="protein sequence ID" value="MCX2972599.1"/>
    <property type="molecule type" value="Genomic_DNA"/>
</dbReference>
<dbReference type="Pfam" id="PF00067">
    <property type="entry name" value="p450"/>
    <property type="match status" value="1"/>
</dbReference>
<evidence type="ECO:0000313" key="4">
    <source>
        <dbReference type="Proteomes" id="UP001143307"/>
    </source>
</evidence>
<dbReference type="PROSITE" id="PS00086">
    <property type="entry name" value="CYTOCHROME_P450"/>
    <property type="match status" value="1"/>
</dbReference>
<dbReference type="Proteomes" id="UP001143307">
    <property type="component" value="Unassembled WGS sequence"/>
</dbReference>
<keyword evidence="2" id="KW-0560">Oxidoreductase</keyword>
<dbReference type="SUPFAM" id="SSF48264">
    <property type="entry name" value="Cytochrome P450"/>
    <property type="match status" value="1"/>
</dbReference>
<gene>
    <name evidence="3" type="ORF">EYC87_03230</name>
</gene>
<proteinExistence type="inferred from homology"/>
<comment type="similarity">
    <text evidence="1 2">Belongs to the cytochrome P450 family.</text>
</comment>
<reference evidence="3" key="1">
    <citation type="submission" date="2019-02" db="EMBL/GenBank/DDBJ databases">
        <authorList>
            <person name="Li S.-H."/>
        </authorList>
    </citation>
    <scope>NUCLEOTIDE SEQUENCE</scope>
    <source>
        <strain evidence="3">IMCC8485</strain>
    </source>
</reference>